<evidence type="ECO:0000256" key="4">
    <source>
        <dbReference type="PIRSR" id="PIRSR000858-1"/>
    </source>
</evidence>
<dbReference type="PIRSF" id="PIRSF000858">
    <property type="entry name" value="SCOT-t"/>
    <property type="match status" value="1"/>
</dbReference>
<accession>A0AA48GI06</accession>
<comment type="similarity">
    <text evidence="1 3">Belongs to the 3-oxoacid CoA-transferase family.</text>
</comment>
<name>A0AA48GI06_9BACT</name>
<evidence type="ECO:0000256" key="1">
    <source>
        <dbReference type="ARBA" id="ARBA00007154"/>
    </source>
</evidence>
<reference evidence="6" key="1">
    <citation type="journal article" date="2023" name="Int. J. Syst. Evol. Microbiol.">
        <title>Mesoterricola silvestris gen. nov., sp. nov., Mesoterricola sediminis sp. nov., Geothrix oryzae sp. nov., Geothrix edaphica sp. nov., Geothrix rubra sp. nov., and Geothrix limicola sp. nov., six novel members of Acidobacteriota isolated from soils.</title>
        <authorList>
            <person name="Itoh H."/>
            <person name="Sugisawa Y."/>
            <person name="Mise K."/>
            <person name="Xu Z."/>
            <person name="Kuniyasu M."/>
            <person name="Ushijima N."/>
            <person name="Kawano K."/>
            <person name="Kobayashi E."/>
            <person name="Shiratori Y."/>
            <person name="Masuda Y."/>
            <person name="Senoo K."/>
        </authorList>
    </citation>
    <scope>NUCLEOTIDE SEQUENCE [LARGE SCALE GENOMIC DNA]</scope>
    <source>
        <strain evidence="6">W79</strain>
    </source>
</reference>
<dbReference type="PANTHER" id="PTHR43293:SF1">
    <property type="entry name" value="ACETATE COA-TRANSFERASE YDIF"/>
    <property type="match status" value="1"/>
</dbReference>
<sequence length="526" mass="56002">MTKVIPADHVAKLIRDGATLGASAITLSGWPEAVALAIEASFLASGHPADLTLVHSTGIGNWKDKGTNHFAHRGLVGRWIGGHTGLSPDLARMIIDGELEGHCLPQGVLCQLWREIAAHHPGVLSRIGLGTFVDPRLEGGRMNKATLRDRVEVVRFAGEEWLFYPGFPVDVALIRASTADEDGNLTLEDEGVLMECLPLAQAARNSGGIVIAQVERVVPRGTLHPKSVRVPGVLVDHLVVARPEHHWQSAGTYRNPSFSGDLRTPLGAIPELPPDERLVIARRAALELAPGSVVNLGIGVPDGVAIVAAQEGASDLVTLTTELGAIGGVPAGGRNFAMSFNADAFIEHQAMFDWYDGGGLDQAFLGAGEVDRHGNVNVSKFSGRCVGCGGFINISQATRKVVFCSSFTAGGLEVGLEGGRLAIRREGRSRKFVRDVEQVTFSGAYAARTGQSVLYVSERAVFELVDGALTLTEIAPGVDLERDILAHMDFAPAVSPQLKLMPAEIFHATWGGLRAHIENRPEPAFA</sequence>
<dbReference type="InterPro" id="IPR004165">
    <property type="entry name" value="CoA_trans_fam_I"/>
</dbReference>
<dbReference type="EMBL" id="AP027080">
    <property type="protein sequence ID" value="BDU73271.1"/>
    <property type="molecule type" value="Genomic_DNA"/>
</dbReference>
<dbReference type="SMART" id="SM00882">
    <property type="entry name" value="CoA_trans"/>
    <property type="match status" value="2"/>
</dbReference>
<evidence type="ECO:0000256" key="2">
    <source>
        <dbReference type="ARBA" id="ARBA00022679"/>
    </source>
</evidence>
<protein>
    <submittedName>
        <fullName evidence="5">Propionate CoA-transferase</fullName>
    </submittedName>
</protein>
<keyword evidence="2 3" id="KW-0808">Transferase</keyword>
<dbReference type="GO" id="GO:0008410">
    <property type="term" value="F:CoA-transferase activity"/>
    <property type="evidence" value="ECO:0007669"/>
    <property type="project" value="InterPro"/>
</dbReference>
<feature type="active site" description="5-glutamyl coenzyme A thioester intermediate" evidence="4">
    <location>
        <position position="322"/>
    </location>
</feature>
<dbReference type="InterPro" id="IPR037171">
    <property type="entry name" value="NagB/RpiA_transferase-like"/>
</dbReference>
<dbReference type="GO" id="GO:0046952">
    <property type="term" value="P:ketone body catabolic process"/>
    <property type="evidence" value="ECO:0007669"/>
    <property type="project" value="InterPro"/>
</dbReference>
<organism evidence="5 6">
    <name type="scientific">Mesoterricola silvestris</name>
    <dbReference type="NCBI Taxonomy" id="2927979"/>
    <lineage>
        <taxon>Bacteria</taxon>
        <taxon>Pseudomonadati</taxon>
        <taxon>Acidobacteriota</taxon>
        <taxon>Holophagae</taxon>
        <taxon>Holophagales</taxon>
        <taxon>Holophagaceae</taxon>
        <taxon>Mesoterricola</taxon>
    </lineage>
</organism>
<dbReference type="Proteomes" id="UP001238179">
    <property type="component" value="Chromosome"/>
</dbReference>
<dbReference type="PANTHER" id="PTHR43293">
    <property type="entry name" value="ACETATE COA-TRANSFERASE YDIF"/>
    <property type="match status" value="1"/>
</dbReference>
<dbReference type="Gene3D" id="3.40.1080.10">
    <property type="entry name" value="Glutaconate Coenzyme A-transferase"/>
    <property type="match status" value="2"/>
</dbReference>
<dbReference type="RefSeq" id="WP_316411922.1">
    <property type="nucleotide sequence ID" value="NZ_AP027080.1"/>
</dbReference>
<keyword evidence="6" id="KW-1185">Reference proteome</keyword>
<dbReference type="InterPro" id="IPR014388">
    <property type="entry name" value="3-oxoacid_CoA-transferase"/>
</dbReference>
<dbReference type="Pfam" id="PF01144">
    <property type="entry name" value="CoA_trans"/>
    <property type="match status" value="1"/>
</dbReference>
<dbReference type="AlphaFoldDB" id="A0AA48GI06"/>
<proteinExistence type="inferred from homology"/>
<dbReference type="KEGG" id="msil:METEAL_24450"/>
<evidence type="ECO:0000256" key="3">
    <source>
        <dbReference type="PIRNR" id="PIRNR000858"/>
    </source>
</evidence>
<evidence type="ECO:0000313" key="6">
    <source>
        <dbReference type="Proteomes" id="UP001238179"/>
    </source>
</evidence>
<gene>
    <name evidence="5" type="ORF">METEAL_24450</name>
</gene>
<dbReference type="SUPFAM" id="SSF100950">
    <property type="entry name" value="NagB/RpiA/CoA transferase-like"/>
    <property type="match status" value="2"/>
</dbReference>
<evidence type="ECO:0000313" key="5">
    <source>
        <dbReference type="EMBL" id="BDU73271.1"/>
    </source>
</evidence>